<comment type="similarity">
    <text evidence="2">Belongs to the NPC2 family.</text>
</comment>
<evidence type="ECO:0000256" key="3">
    <source>
        <dbReference type="ARBA" id="ARBA00011245"/>
    </source>
</evidence>
<dbReference type="InParanoid" id="K0KN89"/>
<name>K0KN89_WICCF</name>
<evidence type="ECO:0000259" key="9">
    <source>
        <dbReference type="SMART" id="SM00737"/>
    </source>
</evidence>
<dbReference type="SMART" id="SM00737">
    <property type="entry name" value="ML"/>
    <property type="match status" value="1"/>
</dbReference>
<dbReference type="GO" id="GO:0032366">
    <property type="term" value="P:intracellular sterol transport"/>
    <property type="evidence" value="ECO:0007669"/>
    <property type="project" value="InterPro"/>
</dbReference>
<dbReference type="AlphaFoldDB" id="K0KN89"/>
<dbReference type="STRING" id="1206466.K0KN89"/>
<comment type="function">
    <text evidence="1">Catalyzes the intermembrane transfer of phosphatidylglycerol and phosphatidylinositol.</text>
</comment>
<dbReference type="FunCoup" id="K0KN89">
    <property type="interactions" value="118"/>
</dbReference>
<gene>
    <name evidence="10" type="ORF">BN7_4020</name>
</gene>
<proteinExistence type="inferred from homology"/>
<accession>K0KN89</accession>
<keyword evidence="7" id="KW-0445">Lipid transport</keyword>
<comment type="subunit">
    <text evidence="3">Monomer.</text>
</comment>
<dbReference type="InterPro" id="IPR014756">
    <property type="entry name" value="Ig_E-set"/>
</dbReference>
<dbReference type="Proteomes" id="UP000009328">
    <property type="component" value="Unassembled WGS sequence"/>
</dbReference>
<dbReference type="EMBL" id="CAIF01000129">
    <property type="protein sequence ID" value="CCH44456.1"/>
    <property type="molecule type" value="Genomic_DNA"/>
</dbReference>
<dbReference type="InterPro" id="IPR033917">
    <property type="entry name" value="ML_PG-PI_TP"/>
</dbReference>
<dbReference type="InterPro" id="IPR039670">
    <property type="entry name" value="NPC2-like"/>
</dbReference>
<evidence type="ECO:0000256" key="4">
    <source>
        <dbReference type="ARBA" id="ARBA00016056"/>
    </source>
</evidence>
<evidence type="ECO:0000256" key="7">
    <source>
        <dbReference type="ARBA" id="ARBA00023055"/>
    </source>
</evidence>
<dbReference type="HOGENOM" id="CLU_097982_0_1_1"/>
<evidence type="ECO:0000313" key="10">
    <source>
        <dbReference type="EMBL" id="CCH44456.1"/>
    </source>
</evidence>
<dbReference type="InterPro" id="IPR003172">
    <property type="entry name" value="ML_dom"/>
</dbReference>
<feature type="chain" id="PRO_5003834420" description="Phosphatidylglycerol/phosphatidylinositol transfer protein" evidence="8">
    <location>
        <begin position="20"/>
        <end position="181"/>
    </location>
</feature>
<dbReference type="PANTHER" id="PTHR11306:SF0">
    <property type="entry name" value="PHOSPHATIDYLGLYCEROL_PHOSPHATIDYLINOSITOL TRANSFER PROTEIN"/>
    <property type="match status" value="1"/>
</dbReference>
<evidence type="ECO:0000256" key="6">
    <source>
        <dbReference type="ARBA" id="ARBA00022729"/>
    </source>
</evidence>
<dbReference type="Gene3D" id="2.60.40.770">
    <property type="match status" value="1"/>
</dbReference>
<dbReference type="GO" id="GO:0032934">
    <property type="term" value="F:sterol binding"/>
    <property type="evidence" value="ECO:0007669"/>
    <property type="project" value="InterPro"/>
</dbReference>
<evidence type="ECO:0000256" key="8">
    <source>
        <dbReference type="SAM" id="SignalP"/>
    </source>
</evidence>
<evidence type="ECO:0000256" key="2">
    <source>
        <dbReference type="ARBA" id="ARBA00006370"/>
    </source>
</evidence>
<dbReference type="eggNOG" id="KOG4680">
    <property type="taxonomic scope" value="Eukaryota"/>
</dbReference>
<dbReference type="SUPFAM" id="SSF81296">
    <property type="entry name" value="E set domains"/>
    <property type="match status" value="1"/>
</dbReference>
<organism evidence="10 11">
    <name type="scientific">Wickerhamomyces ciferrii (strain ATCC 14091 / BCRC 22168 / CBS 111 / JCM 3599 / NBRC 0793 / NRRL Y-1031 F-60-10)</name>
    <name type="common">Yeast</name>
    <name type="synonym">Pichia ciferrii</name>
    <dbReference type="NCBI Taxonomy" id="1206466"/>
    <lineage>
        <taxon>Eukaryota</taxon>
        <taxon>Fungi</taxon>
        <taxon>Dikarya</taxon>
        <taxon>Ascomycota</taxon>
        <taxon>Saccharomycotina</taxon>
        <taxon>Saccharomycetes</taxon>
        <taxon>Phaffomycetales</taxon>
        <taxon>Wickerhamomycetaceae</taxon>
        <taxon>Wickerhamomyces</taxon>
    </lineage>
</organism>
<keyword evidence="5" id="KW-0813">Transport</keyword>
<comment type="caution">
    <text evidence="10">The sequence shown here is derived from an EMBL/GenBank/DDBJ whole genome shotgun (WGS) entry which is preliminary data.</text>
</comment>
<evidence type="ECO:0000256" key="5">
    <source>
        <dbReference type="ARBA" id="ARBA00022448"/>
    </source>
</evidence>
<dbReference type="PANTHER" id="PTHR11306">
    <property type="entry name" value="NIEMANN PICK TYPE C2 PROTEIN NPC2-RELATED"/>
    <property type="match status" value="1"/>
</dbReference>
<dbReference type="CDD" id="cd00917">
    <property type="entry name" value="PG-PI_TP"/>
    <property type="match status" value="1"/>
</dbReference>
<evidence type="ECO:0000256" key="1">
    <source>
        <dbReference type="ARBA" id="ARBA00002053"/>
    </source>
</evidence>
<dbReference type="Pfam" id="PF02221">
    <property type="entry name" value="E1_DerP2_DerF2"/>
    <property type="match status" value="1"/>
</dbReference>
<protein>
    <recommendedName>
        <fullName evidence="4">Phosphatidylglycerol/phosphatidylinositol transfer protein</fullName>
    </recommendedName>
</protein>
<feature type="domain" description="MD-2-related lipid-recognition" evidence="9">
    <location>
        <begin position="48"/>
        <end position="169"/>
    </location>
</feature>
<keyword evidence="6 8" id="KW-0732">Signal</keyword>
<sequence length="181" mass="19728">MVSFNKYLLLPLIISQALATSIFAAEEQSPLKSNTLPGEKPIPGGSPVSTCDVLEKQLLTIDLVELSPEQPQRGANLTVNAIGHLSADVAEGAYVDVDVRYGYIKLISQTYDLCSEVGEVDLECPLSKGEYKLTKTVEIPNEVPPGRYVVYARAYTKDDEFIACITATVVFTVDSLWKIIG</sequence>
<reference evidence="10 11" key="1">
    <citation type="journal article" date="2012" name="Eukaryot. Cell">
        <title>Draft genome sequence of Wickerhamomyces ciferrii NRRL Y-1031 F-60-10.</title>
        <authorList>
            <person name="Schneider J."/>
            <person name="Andrea H."/>
            <person name="Blom J."/>
            <person name="Jaenicke S."/>
            <person name="Ruckert C."/>
            <person name="Schorsch C."/>
            <person name="Szczepanowski R."/>
            <person name="Farwick M."/>
            <person name="Goesmann A."/>
            <person name="Puhler A."/>
            <person name="Schaffer S."/>
            <person name="Tauch A."/>
            <person name="Kohler T."/>
            <person name="Brinkrolf K."/>
        </authorList>
    </citation>
    <scope>NUCLEOTIDE SEQUENCE [LARGE SCALE GENOMIC DNA]</scope>
    <source>
        <strain evidence="11">ATCC 14091 / BCRC 22168 / CBS 111 / JCM 3599 / NBRC 0793 / NRRL Y-1031 F-60-10</strain>
    </source>
</reference>
<keyword evidence="11" id="KW-1185">Reference proteome</keyword>
<feature type="signal peptide" evidence="8">
    <location>
        <begin position="1"/>
        <end position="19"/>
    </location>
</feature>
<evidence type="ECO:0000313" key="11">
    <source>
        <dbReference type="Proteomes" id="UP000009328"/>
    </source>
</evidence>